<dbReference type="HOGENOM" id="CLU_1431750_0_0_11"/>
<protein>
    <submittedName>
        <fullName evidence="1">Uncharacterized protein</fullName>
    </submittedName>
</protein>
<dbReference type="OrthoDB" id="5121814at2"/>
<name>A0LWP1_ACIC1</name>
<accession>A0LWP1</accession>
<dbReference type="KEGG" id="ace:Acel_2079"/>
<reference evidence="1 2" key="1">
    <citation type="journal article" date="2009" name="Genome Res.">
        <title>Complete genome of the cellulolytic thermophile Acidothermus cellulolyticus 11B provides insights into its ecophysiological and evolutionary adaptations.</title>
        <authorList>
            <person name="Barabote R.D."/>
            <person name="Xie G."/>
            <person name="Leu D.H."/>
            <person name="Normand P."/>
            <person name="Necsulea A."/>
            <person name="Daubin V."/>
            <person name="Medigue C."/>
            <person name="Adney W.S."/>
            <person name="Xu X.C."/>
            <person name="Lapidus A."/>
            <person name="Parales R.E."/>
            <person name="Detter C."/>
            <person name="Pujic P."/>
            <person name="Bruce D."/>
            <person name="Lavire C."/>
            <person name="Challacombe J.F."/>
            <person name="Brettin T.S."/>
            <person name="Berry A.M."/>
        </authorList>
    </citation>
    <scope>NUCLEOTIDE SEQUENCE [LARGE SCALE GENOMIC DNA]</scope>
    <source>
        <strain evidence="2">ATCC 43068 / DSM 8971 / 11B</strain>
    </source>
</reference>
<proteinExistence type="predicted"/>
<dbReference type="AlphaFoldDB" id="A0LWP1"/>
<organism evidence="1 2">
    <name type="scientific">Acidothermus cellulolyticus (strain ATCC 43068 / DSM 8971 / 11B)</name>
    <dbReference type="NCBI Taxonomy" id="351607"/>
    <lineage>
        <taxon>Bacteria</taxon>
        <taxon>Bacillati</taxon>
        <taxon>Actinomycetota</taxon>
        <taxon>Actinomycetes</taxon>
        <taxon>Acidothermales</taxon>
        <taxon>Acidothermaceae</taxon>
        <taxon>Acidothermus</taxon>
    </lineage>
</organism>
<evidence type="ECO:0000313" key="2">
    <source>
        <dbReference type="Proteomes" id="UP000008221"/>
    </source>
</evidence>
<dbReference type="eggNOG" id="ENOG502ZWG3">
    <property type="taxonomic scope" value="Bacteria"/>
</dbReference>
<dbReference type="STRING" id="351607.Acel_2079"/>
<sequence>MNCRAPFLLRDDILVIFEGSRRLIWRPQGRRDAVPELWPQKADIEWIARRRNGGRPILVLLEEPPARLTFLPEEVEAFPKKLLRYVRPTDGGLFEFVIPFLDWLPEDVRGRAQILVSRATALRATSPTPLLPPWLFETDVDSRESVRFAFRLRPHLCSDADVAALAAYARGSLPPLEPAHSFREEVHKA</sequence>
<dbReference type="Proteomes" id="UP000008221">
    <property type="component" value="Chromosome"/>
</dbReference>
<dbReference type="EMBL" id="CP000481">
    <property type="protein sequence ID" value="ABK53851.1"/>
    <property type="molecule type" value="Genomic_DNA"/>
</dbReference>
<gene>
    <name evidence="1" type="ordered locus">Acel_2079</name>
</gene>
<keyword evidence="2" id="KW-1185">Reference proteome</keyword>
<dbReference type="InParanoid" id="A0LWP1"/>
<evidence type="ECO:0000313" key="1">
    <source>
        <dbReference type="EMBL" id="ABK53851.1"/>
    </source>
</evidence>
<dbReference type="RefSeq" id="WP_011720914.1">
    <property type="nucleotide sequence ID" value="NC_008578.1"/>
</dbReference>